<dbReference type="InterPro" id="IPR001841">
    <property type="entry name" value="Znf_RING"/>
</dbReference>
<protein>
    <recommendedName>
        <fullName evidence="4">RING-type E3 ubiquitin transferase</fullName>
        <ecNumber evidence="4">2.3.2.27</ecNumber>
    </recommendedName>
</protein>
<reference evidence="14" key="1">
    <citation type="submission" date="2025-08" db="UniProtKB">
        <authorList>
            <consortium name="RefSeq"/>
        </authorList>
    </citation>
    <scope>IDENTIFICATION</scope>
</reference>
<dbReference type="GeneID" id="109114829"/>
<dbReference type="Proteomes" id="UP000189703">
    <property type="component" value="Unplaced"/>
</dbReference>
<keyword evidence="10" id="KW-0862">Zinc</keyword>
<evidence type="ECO:0000256" key="12">
    <source>
        <dbReference type="ARBA" id="ARBA00023136"/>
    </source>
</evidence>
<dbReference type="GO" id="GO:0016020">
    <property type="term" value="C:membrane"/>
    <property type="evidence" value="ECO:0007669"/>
    <property type="project" value="UniProtKB-SubCell"/>
</dbReference>
<evidence type="ECO:0000256" key="4">
    <source>
        <dbReference type="ARBA" id="ARBA00012483"/>
    </source>
</evidence>
<dbReference type="InterPro" id="IPR013083">
    <property type="entry name" value="Znf_RING/FYVE/PHD"/>
</dbReference>
<evidence type="ECO:0000313" key="13">
    <source>
        <dbReference type="Proteomes" id="UP000189703"/>
    </source>
</evidence>
<dbReference type="SUPFAM" id="SSF57850">
    <property type="entry name" value="RING/U-box"/>
    <property type="match status" value="1"/>
</dbReference>
<dbReference type="RefSeq" id="XP_019053615.1">
    <property type="nucleotide sequence ID" value="XM_019198070.1"/>
</dbReference>
<dbReference type="EC" id="2.3.2.27" evidence="4"/>
<sequence length="174" mass="19774">MDENRPRPREIDLDLSPATLAIVGILSAILVLIIYHCITVGWCNQRQSTTSAGSERRREVFGAEQEETTNSVGSCTIQIIPAQRYTKEVRLVTRREDWTCAVCLCEIMEGEEVRILPQCMHSFHVPCIDMWLYSHANCPLCRNHIVIRPQPESEILPLPDAQRVPDFGERSTAL</sequence>
<dbReference type="GO" id="GO:0016567">
    <property type="term" value="P:protein ubiquitination"/>
    <property type="evidence" value="ECO:0000318"/>
    <property type="project" value="GO_Central"/>
</dbReference>
<keyword evidence="7" id="KW-0479">Metal-binding</keyword>
<keyword evidence="12" id="KW-0472">Membrane</keyword>
<evidence type="ECO:0000256" key="10">
    <source>
        <dbReference type="ARBA" id="ARBA00022833"/>
    </source>
</evidence>
<dbReference type="KEGG" id="nnu:109114829"/>
<gene>
    <name evidence="14" type="primary">LOC109114829</name>
</gene>
<dbReference type="UniPathway" id="UPA00143"/>
<dbReference type="Pfam" id="PF13639">
    <property type="entry name" value="zf-RING_2"/>
    <property type="match status" value="1"/>
</dbReference>
<dbReference type="OrthoDB" id="8062037at2759"/>
<name>A0A1U8Q6C6_NELNU</name>
<dbReference type="GO" id="GO:0008270">
    <property type="term" value="F:zinc ion binding"/>
    <property type="evidence" value="ECO:0007669"/>
    <property type="project" value="UniProtKB-KW"/>
</dbReference>
<dbReference type="Gene3D" id="3.30.40.10">
    <property type="entry name" value="Zinc/RING finger domain, C3HC4 (zinc finger)"/>
    <property type="match status" value="1"/>
</dbReference>
<evidence type="ECO:0000256" key="7">
    <source>
        <dbReference type="ARBA" id="ARBA00022723"/>
    </source>
</evidence>
<keyword evidence="5" id="KW-0808">Transferase</keyword>
<dbReference type="OMA" id="DEPMCAV"/>
<organism evidence="13 14">
    <name type="scientific">Nelumbo nucifera</name>
    <name type="common">Sacred lotus</name>
    <dbReference type="NCBI Taxonomy" id="4432"/>
    <lineage>
        <taxon>Eukaryota</taxon>
        <taxon>Viridiplantae</taxon>
        <taxon>Streptophyta</taxon>
        <taxon>Embryophyta</taxon>
        <taxon>Tracheophyta</taxon>
        <taxon>Spermatophyta</taxon>
        <taxon>Magnoliopsida</taxon>
        <taxon>Proteales</taxon>
        <taxon>Nelumbonaceae</taxon>
        <taxon>Nelumbo</taxon>
    </lineage>
</organism>
<dbReference type="PANTHER" id="PTHR46913:SF1">
    <property type="entry name" value="RING-H2 FINGER PROTEIN ATL16"/>
    <property type="match status" value="1"/>
</dbReference>
<evidence type="ECO:0000256" key="5">
    <source>
        <dbReference type="ARBA" id="ARBA00022679"/>
    </source>
</evidence>
<dbReference type="GO" id="GO:0061630">
    <property type="term" value="F:ubiquitin protein ligase activity"/>
    <property type="evidence" value="ECO:0007669"/>
    <property type="project" value="UniProtKB-EC"/>
</dbReference>
<evidence type="ECO:0000256" key="6">
    <source>
        <dbReference type="ARBA" id="ARBA00022692"/>
    </source>
</evidence>
<dbReference type="PANTHER" id="PTHR46913">
    <property type="entry name" value="RING-H2 FINGER PROTEIN ATL16"/>
    <property type="match status" value="1"/>
</dbReference>
<evidence type="ECO:0000256" key="3">
    <source>
        <dbReference type="ARBA" id="ARBA00004906"/>
    </source>
</evidence>
<dbReference type="PROSITE" id="PS50089">
    <property type="entry name" value="ZF_RING_2"/>
    <property type="match status" value="1"/>
</dbReference>
<comment type="catalytic activity">
    <reaction evidence="1">
        <text>S-ubiquitinyl-[E2 ubiquitin-conjugating enzyme]-L-cysteine + [acceptor protein]-L-lysine = [E2 ubiquitin-conjugating enzyme]-L-cysteine + N(6)-ubiquitinyl-[acceptor protein]-L-lysine.</text>
        <dbReference type="EC" id="2.3.2.27"/>
    </reaction>
</comment>
<keyword evidence="11" id="KW-1133">Transmembrane helix</keyword>
<keyword evidence="9" id="KW-0833">Ubl conjugation pathway</keyword>
<evidence type="ECO:0000256" key="11">
    <source>
        <dbReference type="ARBA" id="ARBA00022989"/>
    </source>
</evidence>
<dbReference type="InterPro" id="IPR044600">
    <property type="entry name" value="ATL1/ATL16-like"/>
</dbReference>
<evidence type="ECO:0000256" key="8">
    <source>
        <dbReference type="ARBA" id="ARBA00022771"/>
    </source>
</evidence>
<dbReference type="AlphaFoldDB" id="A0A1U8Q6C6"/>
<keyword evidence="13" id="KW-1185">Reference proteome</keyword>
<comment type="subcellular location">
    <subcellularLocation>
        <location evidence="2">Membrane</location>
        <topology evidence="2">Single-pass membrane protein</topology>
    </subcellularLocation>
</comment>
<dbReference type="SMART" id="SM00184">
    <property type="entry name" value="RING"/>
    <property type="match status" value="1"/>
</dbReference>
<evidence type="ECO:0000313" key="14">
    <source>
        <dbReference type="RefSeq" id="XP_019053615.1"/>
    </source>
</evidence>
<evidence type="ECO:0000256" key="2">
    <source>
        <dbReference type="ARBA" id="ARBA00004167"/>
    </source>
</evidence>
<evidence type="ECO:0000256" key="1">
    <source>
        <dbReference type="ARBA" id="ARBA00000900"/>
    </source>
</evidence>
<dbReference type="CDD" id="cd16461">
    <property type="entry name" value="RING-H2_EL5-like"/>
    <property type="match status" value="1"/>
</dbReference>
<accession>A0A1U8Q6C6</accession>
<keyword evidence="8" id="KW-0863">Zinc-finger</keyword>
<keyword evidence="6" id="KW-0812">Transmembrane</keyword>
<evidence type="ECO:0000256" key="9">
    <source>
        <dbReference type="ARBA" id="ARBA00022786"/>
    </source>
</evidence>
<proteinExistence type="predicted"/>
<comment type="pathway">
    <text evidence="3">Protein modification; protein ubiquitination.</text>
</comment>